<dbReference type="EMBL" id="ONZP01000103">
    <property type="protein sequence ID" value="SPJ73719.1"/>
    <property type="molecule type" value="Genomic_DNA"/>
</dbReference>
<protein>
    <submittedName>
        <fullName evidence="1">Uncharacterized protein</fullName>
    </submittedName>
</protein>
<name>A0AAE8M3V5_9HYPO</name>
<organism evidence="1 2">
    <name type="scientific">Fusarium torulosum</name>
    <dbReference type="NCBI Taxonomy" id="33205"/>
    <lineage>
        <taxon>Eukaryota</taxon>
        <taxon>Fungi</taxon>
        <taxon>Dikarya</taxon>
        <taxon>Ascomycota</taxon>
        <taxon>Pezizomycotina</taxon>
        <taxon>Sordariomycetes</taxon>
        <taxon>Hypocreomycetidae</taxon>
        <taxon>Hypocreales</taxon>
        <taxon>Nectriaceae</taxon>
        <taxon>Fusarium</taxon>
    </lineage>
</organism>
<reference evidence="1" key="1">
    <citation type="submission" date="2018-03" db="EMBL/GenBank/DDBJ databases">
        <authorList>
            <person name="Guldener U."/>
        </authorList>
    </citation>
    <scope>NUCLEOTIDE SEQUENCE</scope>
</reference>
<dbReference type="Proteomes" id="UP001187734">
    <property type="component" value="Unassembled WGS sequence"/>
</dbReference>
<sequence length="281" mass="31194">MAEPFIYVIDDDDELINPSVTPPINPPTNPPINTPINTPNNAPNSIAPPLTLEYVMGDQNVVDARPAHGRADSHEQLTSEEKLRLLTLFTYLETTRDPPFVLTTAHWHSFLNDIFGRWTTASNPPTTLSCLPESSWRLISGSASSSMTIPFPITSSRQASDCRKGSRDAKCEGISPDHVSLDQVMNSHTIRREAMINYDNFELPRIRKYNKALVTACARRAIKKWVEAGTGRYVHLDHSDTPADLKRPVSAIVIARDEGRRLIAAAAEAEENVADIEDEVI</sequence>
<proteinExistence type="predicted"/>
<keyword evidence="2" id="KW-1185">Reference proteome</keyword>
<accession>A0AAE8M3V5</accession>
<evidence type="ECO:0000313" key="2">
    <source>
        <dbReference type="Proteomes" id="UP001187734"/>
    </source>
</evidence>
<dbReference type="AlphaFoldDB" id="A0AAE8M3V5"/>
<evidence type="ECO:0000313" key="1">
    <source>
        <dbReference type="EMBL" id="SPJ73719.1"/>
    </source>
</evidence>
<comment type="caution">
    <text evidence="1">The sequence shown here is derived from an EMBL/GenBank/DDBJ whole genome shotgun (WGS) entry which is preliminary data.</text>
</comment>
<gene>
    <name evidence="1" type="ORF">FTOL_03449</name>
</gene>